<proteinExistence type="predicted"/>
<evidence type="ECO:0000313" key="2">
    <source>
        <dbReference type="EMBL" id="MBP1894448.1"/>
    </source>
</evidence>
<feature type="region of interest" description="Disordered" evidence="1">
    <location>
        <begin position="1"/>
        <end position="58"/>
    </location>
</feature>
<comment type="caution">
    <text evidence="2">The sequence shown here is derived from an EMBL/GenBank/DDBJ whole genome shotgun (WGS) entry which is preliminary data.</text>
</comment>
<reference evidence="2 3" key="1">
    <citation type="submission" date="2021-03" db="EMBL/GenBank/DDBJ databases">
        <title>Genomic Encyclopedia of Type Strains, Phase IV (KMG-IV): sequencing the most valuable type-strain genomes for metagenomic binning, comparative biology and taxonomic classification.</title>
        <authorList>
            <person name="Goeker M."/>
        </authorList>
    </citation>
    <scope>NUCLEOTIDE SEQUENCE [LARGE SCALE GENOMIC DNA]</scope>
    <source>
        <strain evidence="2 3">DSM 15596</strain>
    </source>
</reference>
<dbReference type="GeneID" id="95405492"/>
<feature type="compositionally biased region" description="Basic and acidic residues" evidence="1">
    <location>
        <begin position="1"/>
        <end position="32"/>
    </location>
</feature>
<gene>
    <name evidence="2" type="ORF">J2Z18_003553</name>
</gene>
<evidence type="ECO:0000256" key="1">
    <source>
        <dbReference type="SAM" id="MobiDB-lite"/>
    </source>
</evidence>
<accession>A0ABS4FDW3</accession>
<dbReference type="EMBL" id="JAGGKI010000009">
    <property type="protein sequence ID" value="MBP1894448.1"/>
    <property type="molecule type" value="Genomic_DNA"/>
</dbReference>
<keyword evidence="3" id="KW-1185">Reference proteome</keyword>
<organism evidence="2 3">
    <name type="scientific">Paenibacillus lactis</name>
    <dbReference type="NCBI Taxonomy" id="228574"/>
    <lineage>
        <taxon>Bacteria</taxon>
        <taxon>Bacillati</taxon>
        <taxon>Bacillota</taxon>
        <taxon>Bacilli</taxon>
        <taxon>Bacillales</taxon>
        <taxon>Paenibacillaceae</taxon>
        <taxon>Paenibacillus</taxon>
    </lineage>
</organism>
<evidence type="ECO:0000313" key="3">
    <source>
        <dbReference type="Proteomes" id="UP000706926"/>
    </source>
</evidence>
<protein>
    <submittedName>
        <fullName evidence="2">Uncharacterized protein</fullName>
    </submittedName>
</protein>
<dbReference type="RefSeq" id="WP_210095092.1">
    <property type="nucleotide sequence ID" value="NZ_CP139098.1"/>
</dbReference>
<dbReference type="Proteomes" id="UP000706926">
    <property type="component" value="Unassembled WGS sequence"/>
</dbReference>
<name>A0ABS4FDW3_9BACL</name>
<sequence>MKSSTGDEVRNHQHTENDSKEQRDKVKKHQDIEPQAENWNPRDTMDSNGQDQKDGSSS</sequence>